<dbReference type="PROSITE" id="PS50927">
    <property type="entry name" value="BULB_LECTIN"/>
    <property type="match status" value="1"/>
</dbReference>
<dbReference type="PANTHER" id="PTHR47974:SF4">
    <property type="entry name" value="RECEPTOR-LIKE SERINE_THREONINE-PROTEIN KINASE"/>
    <property type="match status" value="1"/>
</dbReference>
<dbReference type="SUPFAM" id="SSF51110">
    <property type="entry name" value="alpha-D-mannose-specific plant lectins"/>
    <property type="match status" value="1"/>
</dbReference>
<dbReference type="Pfam" id="PF01453">
    <property type="entry name" value="B_lectin"/>
    <property type="match status" value="1"/>
</dbReference>
<evidence type="ECO:0000256" key="1">
    <source>
        <dbReference type="ARBA" id="ARBA00004167"/>
    </source>
</evidence>
<keyword evidence="6" id="KW-1015">Disulfide bond</keyword>
<evidence type="ECO:0000256" key="5">
    <source>
        <dbReference type="ARBA" id="ARBA00023136"/>
    </source>
</evidence>
<dbReference type="PANTHER" id="PTHR47974">
    <property type="entry name" value="OS07G0415500 PROTEIN"/>
    <property type="match status" value="1"/>
</dbReference>
<dbReference type="CDD" id="cd00028">
    <property type="entry name" value="B_lectin"/>
    <property type="match status" value="1"/>
</dbReference>
<keyword evidence="3 8" id="KW-0732">Signal</keyword>
<dbReference type="EMBL" id="JACEGQ020000016">
    <property type="protein sequence ID" value="KAH8485046.1"/>
    <property type="molecule type" value="Genomic_DNA"/>
</dbReference>
<keyword evidence="5" id="KW-0472">Membrane</keyword>
<keyword evidence="4" id="KW-1133">Transmembrane helix</keyword>
<feature type="domain" description="Bulb-type lectin" evidence="9">
    <location>
        <begin position="23"/>
        <end position="151"/>
    </location>
</feature>
<evidence type="ECO:0000313" key="11">
    <source>
        <dbReference type="Proteomes" id="UP000807159"/>
    </source>
</evidence>
<evidence type="ECO:0000313" key="10">
    <source>
        <dbReference type="EMBL" id="KAH8485046.1"/>
    </source>
</evidence>
<evidence type="ECO:0000256" key="3">
    <source>
        <dbReference type="ARBA" id="ARBA00022729"/>
    </source>
</evidence>
<comment type="subcellular location">
    <subcellularLocation>
        <location evidence="1">Membrane</location>
        <topology evidence="1">Single-pass membrane protein</topology>
    </subcellularLocation>
</comment>
<dbReference type="SMART" id="SM00108">
    <property type="entry name" value="B_lectin"/>
    <property type="match status" value="1"/>
</dbReference>
<sequence>MGSSQTSIPPKKNCFLTVLFLFLSTSSAQNVLRRGSSLSVEDDSDILTSPDKTFSCGFYGMGQNAYWFSIWFTNSKDRTVVWMANRDRPANGRGSRVSLRRDGAMVLTDVDGSIIWETNTTSTDVGRAELLDTGNLVLKDPGGKILWQSFDFPTDTLLPNQLFTKRTKLVARSHSGSYASGYFSFFFDNDNVLRLIYDGPDISSIYWPNPDFDVFGNGRTNYNSSRTAVFDEMGHFISSDQLQFRAPDTGLLRIKRRLTMDHDGNLRLYSLNNETGLWVISWQALSQLCNVHGICGINSICVNTPDPKCSCPPGYEITEPGNWNKGCKPMFNSTLSQSQQVKFVLLPHVDFWGFDLNFSASTTFDSCMKLCLGDYRCKAFSYRLDGGRTLLHKRRAFQWLPSAESETTIGSPSMYNFNTKKTRWKAWFAKFGGRRISSEGREEHDESDLTRFVRVVKRKIQCGETSWIEEIVDPRLNGQFSRSQATTIVELGMSCVEEDRNKRPTMDSVVQALLECLDES</sequence>
<dbReference type="FunFam" id="2.90.10.10:FF:000007">
    <property type="entry name" value="Serine/threonine-protein kinase"/>
    <property type="match status" value="1"/>
</dbReference>
<dbReference type="InterPro" id="IPR000858">
    <property type="entry name" value="S_locus_glycoprot_dom"/>
</dbReference>
<accession>A0A8T2WVU3</accession>
<keyword evidence="2" id="KW-0812">Transmembrane</keyword>
<evidence type="ECO:0000256" key="7">
    <source>
        <dbReference type="ARBA" id="ARBA00023180"/>
    </source>
</evidence>
<name>A0A8T2WVU3_POPDE</name>
<dbReference type="Gene3D" id="1.10.510.10">
    <property type="entry name" value="Transferase(Phosphotransferase) domain 1"/>
    <property type="match status" value="1"/>
</dbReference>
<evidence type="ECO:0000256" key="8">
    <source>
        <dbReference type="SAM" id="SignalP"/>
    </source>
</evidence>
<dbReference type="AlphaFoldDB" id="A0A8T2WVU3"/>
<evidence type="ECO:0000256" key="2">
    <source>
        <dbReference type="ARBA" id="ARBA00022692"/>
    </source>
</evidence>
<comment type="caution">
    <text evidence="10">The sequence shown here is derived from an EMBL/GenBank/DDBJ whole genome shotgun (WGS) entry which is preliminary data.</text>
</comment>
<dbReference type="InterPro" id="IPR001480">
    <property type="entry name" value="Bulb-type_lectin_dom"/>
</dbReference>
<dbReference type="CDD" id="cd00053">
    <property type="entry name" value="EGF"/>
    <property type="match status" value="1"/>
</dbReference>
<dbReference type="Pfam" id="PF00954">
    <property type="entry name" value="S_locus_glycop"/>
    <property type="match status" value="1"/>
</dbReference>
<dbReference type="FunFam" id="2.90.10.10:FF:000015">
    <property type="entry name" value="Serine/threonine-protein kinase"/>
    <property type="match status" value="1"/>
</dbReference>
<evidence type="ECO:0000259" key="9">
    <source>
        <dbReference type="PROSITE" id="PS50927"/>
    </source>
</evidence>
<feature type="signal peptide" evidence="8">
    <location>
        <begin position="1"/>
        <end position="28"/>
    </location>
</feature>
<dbReference type="GO" id="GO:0016020">
    <property type="term" value="C:membrane"/>
    <property type="evidence" value="ECO:0007669"/>
    <property type="project" value="UniProtKB-SubCell"/>
</dbReference>
<reference evidence="10" key="1">
    <citation type="journal article" date="2021" name="J. Hered.">
        <title>Genome Assembly of Salicaceae Populus deltoides (Eastern Cottonwood) I-69 Based on Nanopore Sequencing and Hi-C Technologies.</title>
        <authorList>
            <person name="Bai S."/>
            <person name="Wu H."/>
            <person name="Zhang J."/>
            <person name="Pan Z."/>
            <person name="Zhao W."/>
            <person name="Li Z."/>
            <person name="Tong C."/>
        </authorList>
    </citation>
    <scope>NUCLEOTIDE SEQUENCE</scope>
    <source>
        <tissue evidence="10">Leaf</tissue>
    </source>
</reference>
<keyword evidence="11" id="KW-1185">Reference proteome</keyword>
<keyword evidence="7" id="KW-0325">Glycoprotein</keyword>
<gene>
    <name evidence="10" type="ORF">H0E87_026719</name>
</gene>
<dbReference type="Proteomes" id="UP000807159">
    <property type="component" value="Chromosome 16"/>
</dbReference>
<feature type="chain" id="PRO_5035831972" description="Bulb-type lectin domain-containing protein" evidence="8">
    <location>
        <begin position="29"/>
        <end position="520"/>
    </location>
</feature>
<dbReference type="Gene3D" id="2.90.10.10">
    <property type="entry name" value="Bulb-type lectin domain"/>
    <property type="match status" value="1"/>
</dbReference>
<evidence type="ECO:0000256" key="4">
    <source>
        <dbReference type="ARBA" id="ARBA00022989"/>
    </source>
</evidence>
<dbReference type="GO" id="GO:0048544">
    <property type="term" value="P:recognition of pollen"/>
    <property type="evidence" value="ECO:0007669"/>
    <property type="project" value="InterPro"/>
</dbReference>
<dbReference type="Gene3D" id="2.10.25.10">
    <property type="entry name" value="Laminin"/>
    <property type="match status" value="1"/>
</dbReference>
<protein>
    <recommendedName>
        <fullName evidence="9">Bulb-type lectin domain-containing protein</fullName>
    </recommendedName>
</protein>
<organism evidence="10 11">
    <name type="scientific">Populus deltoides</name>
    <name type="common">Eastern poplar</name>
    <name type="synonym">Eastern cottonwood</name>
    <dbReference type="NCBI Taxonomy" id="3696"/>
    <lineage>
        <taxon>Eukaryota</taxon>
        <taxon>Viridiplantae</taxon>
        <taxon>Streptophyta</taxon>
        <taxon>Embryophyta</taxon>
        <taxon>Tracheophyta</taxon>
        <taxon>Spermatophyta</taxon>
        <taxon>Magnoliopsida</taxon>
        <taxon>eudicotyledons</taxon>
        <taxon>Gunneridae</taxon>
        <taxon>Pentapetalae</taxon>
        <taxon>rosids</taxon>
        <taxon>fabids</taxon>
        <taxon>Malpighiales</taxon>
        <taxon>Salicaceae</taxon>
        <taxon>Saliceae</taxon>
        <taxon>Populus</taxon>
    </lineage>
</organism>
<evidence type="ECO:0000256" key="6">
    <source>
        <dbReference type="ARBA" id="ARBA00023157"/>
    </source>
</evidence>
<dbReference type="InterPro" id="IPR036426">
    <property type="entry name" value="Bulb-type_lectin_dom_sf"/>
</dbReference>
<proteinExistence type="predicted"/>